<feature type="transmembrane region" description="Helical" evidence="2">
    <location>
        <begin position="92"/>
        <end position="114"/>
    </location>
</feature>
<dbReference type="EMBL" id="VSWC01000079">
    <property type="protein sequence ID" value="KAA1094399.1"/>
    <property type="molecule type" value="Genomic_DNA"/>
</dbReference>
<organism evidence="3 6">
    <name type="scientific">Puccinia graminis f. sp. tritici</name>
    <dbReference type="NCBI Taxonomy" id="56615"/>
    <lineage>
        <taxon>Eukaryota</taxon>
        <taxon>Fungi</taxon>
        <taxon>Dikarya</taxon>
        <taxon>Basidiomycota</taxon>
        <taxon>Pucciniomycotina</taxon>
        <taxon>Pucciniomycetes</taxon>
        <taxon>Pucciniales</taxon>
        <taxon>Pucciniaceae</taxon>
        <taxon>Puccinia</taxon>
    </lineage>
</organism>
<keyword evidence="2" id="KW-1133">Transmembrane helix</keyword>
<gene>
    <name evidence="5" type="ORF">PGT21_016900</name>
    <name evidence="4" type="ORF">PGT21_020235</name>
    <name evidence="3" type="ORF">PGT21_035056</name>
</gene>
<keyword evidence="2" id="KW-0472">Membrane</keyword>
<evidence type="ECO:0000313" key="3">
    <source>
        <dbReference type="EMBL" id="KAA1084750.1"/>
    </source>
</evidence>
<comment type="caution">
    <text evidence="3">The sequence shown here is derived from an EMBL/GenBank/DDBJ whole genome shotgun (WGS) entry which is preliminary data.</text>
</comment>
<feature type="region of interest" description="Disordered" evidence="1">
    <location>
        <begin position="46"/>
        <end position="77"/>
    </location>
</feature>
<feature type="region of interest" description="Disordered" evidence="1">
    <location>
        <begin position="139"/>
        <end position="170"/>
    </location>
</feature>
<dbReference type="Proteomes" id="UP000324748">
    <property type="component" value="Unassembled WGS sequence"/>
</dbReference>
<evidence type="ECO:0000256" key="2">
    <source>
        <dbReference type="SAM" id="Phobius"/>
    </source>
</evidence>
<keyword evidence="2" id="KW-0812">Transmembrane</keyword>
<evidence type="ECO:0000313" key="5">
    <source>
        <dbReference type="EMBL" id="KAA1096440.1"/>
    </source>
</evidence>
<name>A0A5B0N9D5_PUCGR</name>
<dbReference type="EMBL" id="VSWC01000067">
    <property type="protein sequence ID" value="KAA1096440.1"/>
    <property type="molecule type" value="Genomic_DNA"/>
</dbReference>
<evidence type="ECO:0000256" key="1">
    <source>
        <dbReference type="SAM" id="MobiDB-lite"/>
    </source>
</evidence>
<evidence type="ECO:0000313" key="6">
    <source>
        <dbReference type="Proteomes" id="UP000324748"/>
    </source>
</evidence>
<dbReference type="AlphaFoldDB" id="A0A5B0N9D5"/>
<accession>A0A5B0N9D5</accession>
<proteinExistence type="predicted"/>
<reference evidence="3 6" key="1">
    <citation type="submission" date="2019-05" db="EMBL/GenBank/DDBJ databases">
        <title>Emergence of the Ug99 lineage of the wheat stem rust pathogen through somatic hybridization.</title>
        <authorList>
            <person name="Li F."/>
            <person name="Upadhyaya N.M."/>
            <person name="Sperschneider J."/>
            <person name="Matny O."/>
            <person name="Nguyen-Phuc H."/>
            <person name="Mago R."/>
            <person name="Raley C."/>
            <person name="Miller M.E."/>
            <person name="Silverstein K.A.T."/>
            <person name="Henningsen E."/>
            <person name="Hirsch C.D."/>
            <person name="Visser B."/>
            <person name="Pretorius Z.A."/>
            <person name="Steffenson B.J."/>
            <person name="Schwessinger B."/>
            <person name="Dodds P.N."/>
            <person name="Figueroa M."/>
        </authorList>
    </citation>
    <scope>NUCLEOTIDE SEQUENCE [LARGE SCALE GENOMIC DNA]</scope>
    <source>
        <strain evidence="3">21-0</strain>
    </source>
</reference>
<feature type="compositionally biased region" description="Basic residues" evidence="1">
    <location>
        <begin position="53"/>
        <end position="67"/>
    </location>
</feature>
<evidence type="ECO:0000313" key="4">
    <source>
        <dbReference type="EMBL" id="KAA1094399.1"/>
    </source>
</evidence>
<protein>
    <submittedName>
        <fullName evidence="3">Uncharacterized protein</fullName>
    </submittedName>
</protein>
<sequence>MPTKYCRQRGTYSLTTEWEPAPVPDLPPLFIIGPFQSTISSRPKIIVRNRSQPPHRRRSTGKVRLNRRGPSQTPNQLGETIQAHIRESVVQIVFSCWSVIYISLYLVISFLPVVRSPVHIVFISIIRQAAIQSRKYVGLTPHHSRQRGRRSVDNLTGLPSDRHSRRPRPWRKTCSDPILVLNPPFMVLD</sequence>
<keyword evidence="6" id="KW-1185">Reference proteome</keyword>
<dbReference type="EMBL" id="VSWC01000118">
    <property type="protein sequence ID" value="KAA1084750.1"/>
    <property type="molecule type" value="Genomic_DNA"/>
</dbReference>